<dbReference type="Proteomes" id="UP001589733">
    <property type="component" value="Unassembled WGS sequence"/>
</dbReference>
<keyword evidence="2" id="KW-1185">Reference proteome</keyword>
<accession>A0ABV6B4M3</accession>
<organism evidence="1 2">
    <name type="scientific">Deinococcus oregonensis</name>
    <dbReference type="NCBI Taxonomy" id="1805970"/>
    <lineage>
        <taxon>Bacteria</taxon>
        <taxon>Thermotogati</taxon>
        <taxon>Deinococcota</taxon>
        <taxon>Deinococci</taxon>
        <taxon>Deinococcales</taxon>
        <taxon>Deinococcaceae</taxon>
        <taxon>Deinococcus</taxon>
    </lineage>
</organism>
<name>A0ABV6B4M3_9DEIO</name>
<protein>
    <submittedName>
        <fullName evidence="1">Uncharacterized protein</fullName>
    </submittedName>
</protein>
<evidence type="ECO:0000313" key="1">
    <source>
        <dbReference type="EMBL" id="MFB9994192.1"/>
    </source>
</evidence>
<evidence type="ECO:0000313" key="2">
    <source>
        <dbReference type="Proteomes" id="UP001589733"/>
    </source>
</evidence>
<comment type="caution">
    <text evidence="1">The sequence shown here is derived from an EMBL/GenBank/DDBJ whole genome shotgun (WGS) entry which is preliminary data.</text>
</comment>
<dbReference type="RefSeq" id="WP_380014499.1">
    <property type="nucleotide sequence ID" value="NZ_JBHLYR010000060.1"/>
</dbReference>
<sequence length="97" mass="10807">MTVSTSPTPTQPHPSDTLHDIKTMTREIRALRVSLRELAASDSLERLLKLIPRPGWTTPAEFELVRGSVAHLQAQADALHAFQRTLLKGSELVGRER</sequence>
<reference evidence="1 2" key="1">
    <citation type="submission" date="2024-09" db="EMBL/GenBank/DDBJ databases">
        <authorList>
            <person name="Sun Q."/>
            <person name="Mori K."/>
        </authorList>
    </citation>
    <scope>NUCLEOTIDE SEQUENCE [LARGE SCALE GENOMIC DNA]</scope>
    <source>
        <strain evidence="1 2">JCM 13503</strain>
    </source>
</reference>
<dbReference type="EMBL" id="JBHLYR010000060">
    <property type="protein sequence ID" value="MFB9994192.1"/>
    <property type="molecule type" value="Genomic_DNA"/>
</dbReference>
<proteinExistence type="predicted"/>
<gene>
    <name evidence="1" type="ORF">ACFFLM_19740</name>
</gene>